<protein>
    <submittedName>
        <fullName evidence="1">Uncharacterized protein</fullName>
    </submittedName>
</protein>
<proteinExistence type="predicted"/>
<evidence type="ECO:0000313" key="2">
    <source>
        <dbReference type="Proteomes" id="UP001303046"/>
    </source>
</evidence>
<keyword evidence="2" id="KW-1185">Reference proteome</keyword>
<evidence type="ECO:0000313" key="1">
    <source>
        <dbReference type="EMBL" id="KAK6733949.1"/>
    </source>
</evidence>
<name>A0ABR1C7V7_NECAM</name>
<gene>
    <name evidence="1" type="primary">Necator_chrII.g5407</name>
    <name evidence="1" type="ORF">RB195_017614</name>
</gene>
<reference evidence="1 2" key="1">
    <citation type="submission" date="2023-08" db="EMBL/GenBank/DDBJ databases">
        <title>A Necator americanus chromosomal reference genome.</title>
        <authorList>
            <person name="Ilik V."/>
            <person name="Petrzelkova K.J."/>
            <person name="Pardy F."/>
            <person name="Fuh T."/>
            <person name="Niatou-Singa F.S."/>
            <person name="Gouil Q."/>
            <person name="Baker L."/>
            <person name="Ritchie M.E."/>
            <person name="Jex A.R."/>
            <person name="Gazzola D."/>
            <person name="Li H."/>
            <person name="Toshio Fujiwara R."/>
            <person name="Zhan B."/>
            <person name="Aroian R.V."/>
            <person name="Pafco B."/>
            <person name="Schwarz E.M."/>
        </authorList>
    </citation>
    <scope>NUCLEOTIDE SEQUENCE [LARGE SCALE GENOMIC DNA]</scope>
    <source>
        <strain evidence="1 2">Aroian</strain>
        <tissue evidence="1">Whole animal</tissue>
    </source>
</reference>
<organism evidence="1 2">
    <name type="scientific">Necator americanus</name>
    <name type="common">Human hookworm</name>
    <dbReference type="NCBI Taxonomy" id="51031"/>
    <lineage>
        <taxon>Eukaryota</taxon>
        <taxon>Metazoa</taxon>
        <taxon>Ecdysozoa</taxon>
        <taxon>Nematoda</taxon>
        <taxon>Chromadorea</taxon>
        <taxon>Rhabditida</taxon>
        <taxon>Rhabditina</taxon>
        <taxon>Rhabditomorpha</taxon>
        <taxon>Strongyloidea</taxon>
        <taxon>Ancylostomatidae</taxon>
        <taxon>Bunostominae</taxon>
        <taxon>Necator</taxon>
    </lineage>
</organism>
<comment type="caution">
    <text evidence="1">The sequence shown here is derived from an EMBL/GenBank/DDBJ whole genome shotgun (WGS) entry which is preliminary data.</text>
</comment>
<sequence>MPEGSMESLATYICLVTLNCRSLSNEFQQAALSSFCDICMHRALHCRQLASVIALSSLWTSTPPTAATLMKEKCYKNSCQKRLQQLGRRVWFNVGRKSVCTIITEDRKSCVVSAHAPLEHADDNNKDGLYHEFNTLK</sequence>
<accession>A0ABR1C7V7</accession>
<dbReference type="EMBL" id="JAVFWL010000002">
    <property type="protein sequence ID" value="KAK6733949.1"/>
    <property type="molecule type" value="Genomic_DNA"/>
</dbReference>
<dbReference type="Proteomes" id="UP001303046">
    <property type="component" value="Unassembled WGS sequence"/>
</dbReference>